<keyword evidence="6" id="KW-1185">Reference proteome</keyword>
<dbReference type="InterPro" id="IPR025877">
    <property type="entry name" value="MobA-like_NTP_Trfase"/>
</dbReference>
<gene>
    <name evidence="5" type="ORF">D1012_17345</name>
</gene>
<keyword evidence="1 5" id="KW-0808">Transferase</keyword>
<comment type="caution">
    <text evidence="5">The sequence shown here is derived from an EMBL/GenBank/DDBJ whole genome shotgun (WGS) entry which is preliminary data.</text>
</comment>
<dbReference type="PANTHER" id="PTHR43584:SF8">
    <property type="entry name" value="N-ACETYLMURAMATE ALPHA-1-PHOSPHATE URIDYLYLTRANSFERASE"/>
    <property type="match status" value="1"/>
</dbReference>
<reference evidence="5 6" key="1">
    <citation type="submission" date="2018-08" db="EMBL/GenBank/DDBJ databases">
        <title>Flavobacterium tibetense sp. nov., isolated from a wetland YonghuCo on Tibetan Plateau.</title>
        <authorList>
            <person name="Phurbu D."/>
            <person name="Lu H."/>
            <person name="Xing P."/>
        </authorList>
    </citation>
    <scope>NUCLEOTIDE SEQUENCE [LARGE SCALE GENOMIC DNA]</scope>
    <source>
        <strain evidence="5 6">DJC</strain>
    </source>
</reference>
<dbReference type="AlphaFoldDB" id="A0A411YY51"/>
<evidence type="ECO:0000256" key="2">
    <source>
        <dbReference type="ARBA" id="ARBA00022695"/>
    </source>
</evidence>
<dbReference type="InterPro" id="IPR050065">
    <property type="entry name" value="GlmU-like"/>
</dbReference>
<evidence type="ECO:0000256" key="3">
    <source>
        <dbReference type="ARBA" id="ARBA00022842"/>
    </source>
</evidence>
<accession>A0A411YY51</accession>
<keyword evidence="3" id="KW-0460">Magnesium</keyword>
<dbReference type="Pfam" id="PF12804">
    <property type="entry name" value="NTP_transf_3"/>
    <property type="match status" value="1"/>
</dbReference>
<dbReference type="Gene3D" id="3.90.550.10">
    <property type="entry name" value="Spore Coat Polysaccharide Biosynthesis Protein SpsA, Chain A"/>
    <property type="match status" value="1"/>
</dbReference>
<dbReference type="EMBL" id="QWEY01000011">
    <property type="protein sequence ID" value="RGP35834.1"/>
    <property type="molecule type" value="Genomic_DNA"/>
</dbReference>
<evidence type="ECO:0000259" key="4">
    <source>
        <dbReference type="Pfam" id="PF12804"/>
    </source>
</evidence>
<organism evidence="5 6">
    <name type="scientific">Pseudotabrizicola alkalilacus</name>
    <dbReference type="NCBI Taxonomy" id="2305252"/>
    <lineage>
        <taxon>Bacteria</taxon>
        <taxon>Pseudomonadati</taxon>
        <taxon>Pseudomonadota</taxon>
        <taxon>Alphaproteobacteria</taxon>
        <taxon>Rhodobacterales</taxon>
        <taxon>Paracoccaceae</taxon>
        <taxon>Pseudotabrizicola</taxon>
    </lineage>
</organism>
<evidence type="ECO:0000313" key="6">
    <source>
        <dbReference type="Proteomes" id="UP000284547"/>
    </source>
</evidence>
<dbReference type="CDD" id="cd06422">
    <property type="entry name" value="NTP_transferase_like_1"/>
    <property type="match status" value="1"/>
</dbReference>
<dbReference type="GO" id="GO:0016779">
    <property type="term" value="F:nucleotidyltransferase activity"/>
    <property type="evidence" value="ECO:0007669"/>
    <property type="project" value="UniProtKB-KW"/>
</dbReference>
<dbReference type="PANTHER" id="PTHR43584">
    <property type="entry name" value="NUCLEOTIDYL TRANSFERASE"/>
    <property type="match status" value="1"/>
</dbReference>
<dbReference type="SUPFAM" id="SSF53448">
    <property type="entry name" value="Nucleotide-diphospho-sugar transferases"/>
    <property type="match status" value="1"/>
</dbReference>
<evidence type="ECO:0000256" key="1">
    <source>
        <dbReference type="ARBA" id="ARBA00022679"/>
    </source>
</evidence>
<dbReference type="RefSeq" id="WP_118155285.1">
    <property type="nucleotide sequence ID" value="NZ_QWEY01000011.1"/>
</dbReference>
<proteinExistence type="predicted"/>
<name>A0A411YY51_9RHOB</name>
<dbReference type="Proteomes" id="UP000284547">
    <property type="component" value="Unassembled WGS sequence"/>
</dbReference>
<feature type="domain" description="MobA-like NTP transferase" evidence="4">
    <location>
        <begin position="9"/>
        <end position="126"/>
    </location>
</feature>
<keyword evidence="2" id="KW-0548">Nucleotidyltransferase</keyword>
<dbReference type="InterPro" id="IPR029044">
    <property type="entry name" value="Nucleotide-diphossugar_trans"/>
</dbReference>
<dbReference type="OrthoDB" id="9788272at2"/>
<evidence type="ECO:0000313" key="5">
    <source>
        <dbReference type="EMBL" id="RGP35834.1"/>
    </source>
</evidence>
<sequence length="235" mass="25292">MRHPFPLMLFAAGFGTRMGALTAKQPKPLIKVADLPLIDHARRIAAQAGVTHQVVNLHYLGEQLADHLAGSGVALSWERDGILDTGGGLKAALPLLGNGPVLTLNTDAVWTGPNPLTRLMEAWDGARMDQLFLLLPAAQARSATGRSDFVMDDQGRVDWAKGRDGYLYLGAQIIHPRLLTGTDQAFSLHGPWTQAMAAGRAYGIVHRGDWCDVGHPGGIAEAEALLRDAKEWPDV</sequence>
<protein>
    <submittedName>
        <fullName evidence="5">Nucleotidyltransferase family protein</fullName>
    </submittedName>
</protein>